<dbReference type="EMBL" id="JANBPK010001710">
    <property type="protein sequence ID" value="KAJ2920959.1"/>
    <property type="molecule type" value="Genomic_DNA"/>
</dbReference>
<dbReference type="OrthoDB" id="3263571at2759"/>
<evidence type="ECO:0000313" key="5">
    <source>
        <dbReference type="EMBL" id="KAJ2920959.1"/>
    </source>
</evidence>
<dbReference type="InterPro" id="IPR036875">
    <property type="entry name" value="Znf_CCHC_sf"/>
</dbReference>
<dbReference type="PROSITE" id="PS50158">
    <property type="entry name" value="ZF_CCHC"/>
    <property type="match status" value="1"/>
</dbReference>
<evidence type="ECO:0000256" key="2">
    <source>
        <dbReference type="PROSITE-ProRule" id="PRU00047"/>
    </source>
</evidence>
<evidence type="ECO:0000313" key="6">
    <source>
        <dbReference type="Proteomes" id="UP001140091"/>
    </source>
</evidence>
<dbReference type="InterPro" id="IPR032567">
    <property type="entry name" value="RTL1-rel"/>
</dbReference>
<dbReference type="Gene3D" id="4.10.60.10">
    <property type="entry name" value="Zinc finger, CCHC-type"/>
    <property type="match status" value="1"/>
</dbReference>
<dbReference type="Pfam" id="PF00098">
    <property type="entry name" value="zf-CCHC"/>
    <property type="match status" value="1"/>
</dbReference>
<dbReference type="InterPro" id="IPR001878">
    <property type="entry name" value="Znf_CCHC"/>
</dbReference>
<keyword evidence="2" id="KW-0863">Zinc-finger</keyword>
<proteinExistence type="predicted"/>
<dbReference type="Proteomes" id="UP001140091">
    <property type="component" value="Unassembled WGS sequence"/>
</dbReference>
<keyword evidence="1" id="KW-0507">mRNA processing</keyword>
<feature type="compositionally biased region" description="Basic and acidic residues" evidence="3">
    <location>
        <begin position="292"/>
        <end position="302"/>
    </location>
</feature>
<name>A0A9W8ISF5_9AGAR</name>
<dbReference type="GO" id="GO:0006397">
    <property type="term" value="P:mRNA processing"/>
    <property type="evidence" value="ECO:0007669"/>
    <property type="project" value="UniProtKB-KW"/>
</dbReference>
<feature type="region of interest" description="Disordered" evidence="3">
    <location>
        <begin position="330"/>
        <end position="351"/>
    </location>
</feature>
<organism evidence="5 6">
    <name type="scientific">Candolleomyces eurysporus</name>
    <dbReference type="NCBI Taxonomy" id="2828524"/>
    <lineage>
        <taxon>Eukaryota</taxon>
        <taxon>Fungi</taxon>
        <taxon>Dikarya</taxon>
        <taxon>Basidiomycota</taxon>
        <taxon>Agaricomycotina</taxon>
        <taxon>Agaricomycetes</taxon>
        <taxon>Agaricomycetidae</taxon>
        <taxon>Agaricales</taxon>
        <taxon>Agaricineae</taxon>
        <taxon>Psathyrellaceae</taxon>
        <taxon>Candolleomyces</taxon>
    </lineage>
</organism>
<keyword evidence="6" id="KW-1185">Reference proteome</keyword>
<comment type="caution">
    <text evidence="5">The sequence shown here is derived from an EMBL/GenBank/DDBJ whole genome shotgun (WGS) entry which is preliminary data.</text>
</comment>
<feature type="non-terminal residue" evidence="5">
    <location>
        <position position="351"/>
    </location>
</feature>
<dbReference type="PANTHER" id="PTHR15503:SF22">
    <property type="entry name" value="TRANSPOSON TY3-I GAG POLYPROTEIN"/>
    <property type="match status" value="1"/>
</dbReference>
<feature type="domain" description="CCHC-type" evidence="4">
    <location>
        <begin position="232"/>
        <end position="248"/>
    </location>
</feature>
<dbReference type="SUPFAM" id="SSF57756">
    <property type="entry name" value="Retrovirus zinc finger-like domains"/>
    <property type="match status" value="1"/>
</dbReference>
<reference evidence="5" key="1">
    <citation type="submission" date="2022-06" db="EMBL/GenBank/DDBJ databases">
        <title>Genome Sequence of Candolleomyces eurysporus.</title>
        <authorList>
            <person name="Buettner E."/>
        </authorList>
    </citation>
    <scope>NUCLEOTIDE SEQUENCE</scope>
    <source>
        <strain evidence="5">VTCC 930004</strain>
    </source>
</reference>
<gene>
    <name evidence="5" type="ORF">H1R20_g16139</name>
</gene>
<dbReference type="InterPro" id="IPR045358">
    <property type="entry name" value="Ty3_capsid"/>
</dbReference>
<dbReference type="SMART" id="SM00343">
    <property type="entry name" value="ZnF_C2HC"/>
    <property type="match status" value="1"/>
</dbReference>
<dbReference type="Pfam" id="PF19259">
    <property type="entry name" value="Ty3_capsid"/>
    <property type="match status" value="1"/>
</dbReference>
<evidence type="ECO:0000259" key="4">
    <source>
        <dbReference type="PROSITE" id="PS50158"/>
    </source>
</evidence>
<feature type="compositionally biased region" description="Polar residues" evidence="3">
    <location>
        <begin position="256"/>
        <end position="286"/>
    </location>
</feature>
<dbReference type="AlphaFoldDB" id="A0A9W8ISF5"/>
<feature type="region of interest" description="Disordered" evidence="3">
    <location>
        <begin position="244"/>
        <end position="302"/>
    </location>
</feature>
<feature type="compositionally biased region" description="Basic and acidic residues" evidence="3">
    <location>
        <begin position="244"/>
        <end position="253"/>
    </location>
</feature>
<dbReference type="GO" id="GO:0003676">
    <property type="term" value="F:nucleic acid binding"/>
    <property type="evidence" value="ECO:0007669"/>
    <property type="project" value="InterPro"/>
</dbReference>
<protein>
    <recommendedName>
        <fullName evidence="4">CCHC-type domain-containing protein</fullName>
    </recommendedName>
</protein>
<keyword evidence="2" id="KW-0479">Metal-binding</keyword>
<accession>A0A9W8ISF5</accession>
<sequence length="351" mass="40696">MVAKEIQINKTSEFDGNRSRFASWRNEWTLYLDINEEIYNTDTKKIGYVISYMTSGEALLWRTQWTREKTTSGKVTYGTFTNFCSDLEKAFAEVYEEPVARKLLFQLKQTGMTAVEYTTKFKLLAAQGNLKSSGLKGATDDQLLRDIYIAGLNKPLKKEVENEKDPPETLVDWQTRAIARDQQWRLNNPTSSSLLPLSKKTSVKAVKTIKTEGTRIAKLTDAEREKLRREGRCWFCREQGHISRDCPKPKPERSFPLSNTAGPSTYRPSQNTSYRNPSFQPPTNSYQPPPYQRKEEPKKWEPKKFDTYIRHMLDNMNEEDFNIFHEAWTSSPFERSSNNDSNETQDFPTGD</sequence>
<keyword evidence="2" id="KW-0862">Zinc</keyword>
<dbReference type="GO" id="GO:0008270">
    <property type="term" value="F:zinc ion binding"/>
    <property type="evidence" value="ECO:0007669"/>
    <property type="project" value="UniProtKB-KW"/>
</dbReference>
<dbReference type="PANTHER" id="PTHR15503">
    <property type="entry name" value="LDOC1 RELATED"/>
    <property type="match status" value="1"/>
</dbReference>
<evidence type="ECO:0000256" key="3">
    <source>
        <dbReference type="SAM" id="MobiDB-lite"/>
    </source>
</evidence>
<evidence type="ECO:0000256" key="1">
    <source>
        <dbReference type="ARBA" id="ARBA00022664"/>
    </source>
</evidence>